<reference evidence="1 2" key="1">
    <citation type="submission" date="2019-01" db="EMBL/GenBank/DDBJ databases">
        <authorList>
            <person name="Chen W.-M."/>
        </authorList>
    </citation>
    <scope>NUCLEOTIDE SEQUENCE [LARGE SCALE GENOMIC DNA]</scope>
    <source>
        <strain evidence="1 2">CCP-6</strain>
    </source>
</reference>
<accession>A0A437LZC6</accession>
<comment type="caution">
    <text evidence="1">The sequence shown here is derived from an EMBL/GenBank/DDBJ whole genome shotgun (WGS) entry which is preliminary data.</text>
</comment>
<dbReference type="AlphaFoldDB" id="A0A437LZC6"/>
<dbReference type="EMBL" id="SACL01000012">
    <property type="protein sequence ID" value="RVT90747.1"/>
    <property type="molecule type" value="Genomic_DNA"/>
</dbReference>
<dbReference type="Proteomes" id="UP000282957">
    <property type="component" value="Unassembled WGS sequence"/>
</dbReference>
<dbReference type="RefSeq" id="WP_127790014.1">
    <property type="nucleotide sequence ID" value="NZ_SACL01000012.1"/>
</dbReference>
<evidence type="ECO:0000313" key="2">
    <source>
        <dbReference type="Proteomes" id="UP000282957"/>
    </source>
</evidence>
<proteinExistence type="predicted"/>
<name>A0A437LZC6_9PROT</name>
<evidence type="ECO:0000313" key="1">
    <source>
        <dbReference type="EMBL" id="RVT90747.1"/>
    </source>
</evidence>
<sequence>MPAAEVQRAVYALPLDLHQEIRAYMAQCGLRNETEAVRRLLRLALSTSEKPEALAQRLAREIRTLGLRPAFSAVLACHPLFTEARFFDAERALVFKTTNGAMFRVSAGRVEPVQKEASE</sequence>
<gene>
    <name evidence="1" type="ORF">EOD42_23380</name>
</gene>
<organism evidence="1 2">
    <name type="scientific">Rhodovarius crocodyli</name>
    <dbReference type="NCBI Taxonomy" id="1979269"/>
    <lineage>
        <taxon>Bacteria</taxon>
        <taxon>Pseudomonadati</taxon>
        <taxon>Pseudomonadota</taxon>
        <taxon>Alphaproteobacteria</taxon>
        <taxon>Acetobacterales</taxon>
        <taxon>Roseomonadaceae</taxon>
        <taxon>Rhodovarius</taxon>
    </lineage>
</organism>
<keyword evidence="2" id="KW-1185">Reference proteome</keyword>
<protein>
    <submittedName>
        <fullName evidence="1">Uncharacterized protein</fullName>
    </submittedName>
</protein>